<dbReference type="EMBL" id="CAJJDP010000037">
    <property type="protein sequence ID" value="CAD8159955.1"/>
    <property type="molecule type" value="Genomic_DNA"/>
</dbReference>
<protein>
    <submittedName>
        <fullName evidence="1">Uncharacterized protein</fullName>
    </submittedName>
</protein>
<evidence type="ECO:0000313" key="1">
    <source>
        <dbReference type="EMBL" id="CAD8159955.1"/>
    </source>
</evidence>
<gene>
    <name evidence="1" type="ORF">POCTA_138.1.T0370264</name>
</gene>
<accession>A0A8S1U484</accession>
<reference evidence="1" key="1">
    <citation type="submission" date="2021-01" db="EMBL/GenBank/DDBJ databases">
        <authorList>
            <consortium name="Genoscope - CEA"/>
            <person name="William W."/>
        </authorList>
    </citation>
    <scope>NUCLEOTIDE SEQUENCE</scope>
</reference>
<proteinExistence type="predicted"/>
<dbReference type="OrthoDB" id="304375at2759"/>
<sequence length="274" mass="31985">MSKVNQELYERALQIINQDTQIYQKLNATQFDKGLDLFEIYSECYDINVVANNNVQRIITSIDLENKSIYEKENEFEKNDALIQLQFLLKQLQNQQSSDTRYQQIIAVTEELISFIENHSDLCKRFRIQSDQLIYLRICGQDPVQSLVLKSGLNLLTEWLVVMLYKFRIHKKIEFEAKTQARYQANVELEFVLKTQDQVIQNKKEYQQRIRETLFADQLVMAEILSEGFALSKLTEYLVGSLQGGCCEIGQWVKSVKQIANLKLNGISNTFDNK</sequence>
<evidence type="ECO:0000313" key="2">
    <source>
        <dbReference type="Proteomes" id="UP000683925"/>
    </source>
</evidence>
<organism evidence="1 2">
    <name type="scientific">Paramecium octaurelia</name>
    <dbReference type="NCBI Taxonomy" id="43137"/>
    <lineage>
        <taxon>Eukaryota</taxon>
        <taxon>Sar</taxon>
        <taxon>Alveolata</taxon>
        <taxon>Ciliophora</taxon>
        <taxon>Intramacronucleata</taxon>
        <taxon>Oligohymenophorea</taxon>
        <taxon>Peniculida</taxon>
        <taxon>Parameciidae</taxon>
        <taxon>Paramecium</taxon>
    </lineage>
</organism>
<name>A0A8S1U484_PAROT</name>
<dbReference type="Proteomes" id="UP000683925">
    <property type="component" value="Unassembled WGS sequence"/>
</dbReference>
<comment type="caution">
    <text evidence="1">The sequence shown here is derived from an EMBL/GenBank/DDBJ whole genome shotgun (WGS) entry which is preliminary data.</text>
</comment>
<dbReference type="AlphaFoldDB" id="A0A8S1U484"/>
<dbReference type="OMA" id="FEIYSEC"/>
<keyword evidence="2" id="KW-1185">Reference proteome</keyword>